<dbReference type="InterPro" id="IPR028021">
    <property type="entry name" value="Katanin_C-terminal"/>
</dbReference>
<dbReference type="InParanoid" id="G0NK36"/>
<evidence type="ECO:0000313" key="7">
    <source>
        <dbReference type="Proteomes" id="UP000008068"/>
    </source>
</evidence>
<dbReference type="STRING" id="135651.G0NK36"/>
<dbReference type="FunCoup" id="G0NK36">
    <property type="interactions" value="1043"/>
</dbReference>
<evidence type="ECO:0000256" key="3">
    <source>
        <dbReference type="ARBA" id="ARBA00023212"/>
    </source>
</evidence>
<comment type="subcellular location">
    <subcellularLocation>
        <location evidence="1">Cytoplasm</location>
        <location evidence="1">Cytoskeleton</location>
    </subcellularLocation>
</comment>
<evidence type="ECO:0000256" key="1">
    <source>
        <dbReference type="ARBA" id="ARBA00004245"/>
    </source>
</evidence>
<feature type="compositionally biased region" description="Polar residues" evidence="4">
    <location>
        <begin position="7"/>
        <end position="18"/>
    </location>
</feature>
<proteinExistence type="predicted"/>
<dbReference type="Proteomes" id="UP000008068">
    <property type="component" value="Unassembled WGS sequence"/>
</dbReference>
<reference evidence="7" key="1">
    <citation type="submission" date="2011-07" db="EMBL/GenBank/DDBJ databases">
        <authorList>
            <consortium name="Caenorhabditis brenneri Sequencing and Analysis Consortium"/>
            <person name="Wilson R.K."/>
        </authorList>
    </citation>
    <scope>NUCLEOTIDE SEQUENCE [LARGE SCALE GENOMIC DNA]</scope>
    <source>
        <strain evidence="7">PB2801</strain>
    </source>
</reference>
<dbReference type="GO" id="GO:0005856">
    <property type="term" value="C:cytoskeleton"/>
    <property type="evidence" value="ECO:0007669"/>
    <property type="project" value="UniProtKB-SubCell"/>
</dbReference>
<evidence type="ECO:0000313" key="6">
    <source>
        <dbReference type="EMBL" id="EGT32804.1"/>
    </source>
</evidence>
<organism evidence="7">
    <name type="scientific">Caenorhabditis brenneri</name>
    <name type="common">Nematode worm</name>
    <dbReference type="NCBI Taxonomy" id="135651"/>
    <lineage>
        <taxon>Eukaryota</taxon>
        <taxon>Metazoa</taxon>
        <taxon>Ecdysozoa</taxon>
        <taxon>Nematoda</taxon>
        <taxon>Chromadorea</taxon>
        <taxon>Rhabditida</taxon>
        <taxon>Rhabditina</taxon>
        <taxon>Rhabditomorpha</taxon>
        <taxon>Rhabditoidea</taxon>
        <taxon>Rhabditidae</taxon>
        <taxon>Peloderinae</taxon>
        <taxon>Caenorhabditis</taxon>
    </lineage>
</organism>
<dbReference type="OrthoDB" id="10251605at2759"/>
<feature type="compositionally biased region" description="Low complexity" evidence="4">
    <location>
        <begin position="59"/>
        <end position="73"/>
    </location>
</feature>
<dbReference type="HOGENOM" id="CLU_1016461_0_0_1"/>
<name>G0NK36_CAEBE</name>
<dbReference type="EMBL" id="GL379898">
    <property type="protein sequence ID" value="EGT32804.1"/>
    <property type="molecule type" value="Genomic_DNA"/>
</dbReference>
<protein>
    <recommendedName>
        <fullName evidence="5">Katanin p80 subunit C-terminal domain-containing protein</fullName>
    </recommendedName>
</protein>
<dbReference type="AlphaFoldDB" id="G0NK36"/>
<keyword evidence="2" id="KW-0963">Cytoplasm</keyword>
<sequence>MLGTYPPKSSTATSSKQTLKAAKPRVALLQKSEAGVKTRSASSRRATEQPPTITFIGRAASDSDLAASSSTHATRSRRPVAPSKSAKPVAEVFPKECKKENLSTSSSSSAEQSMQFAGWITCIETCNQIGAIAKQDSKYIRRLKGLHARRPNNYEKEVANEEQLTLIATRFLTKRNNWSLNACHTYLPIIIENIISENKKNRYIALDGLESISDTWLERIAQMAEENMRRIGVDVAAEERHEKAKFCVKQFRDLVQKRDALYKQLDEESIYKLDNIFARLKKV</sequence>
<evidence type="ECO:0000259" key="5">
    <source>
        <dbReference type="Pfam" id="PF13925"/>
    </source>
</evidence>
<dbReference type="GO" id="GO:0008017">
    <property type="term" value="F:microtubule binding"/>
    <property type="evidence" value="ECO:0007669"/>
    <property type="project" value="InterPro"/>
</dbReference>
<dbReference type="eggNOG" id="KOG0267">
    <property type="taxonomic scope" value="Eukaryota"/>
</dbReference>
<feature type="domain" description="Katanin p80 subunit C-terminal" evidence="5">
    <location>
        <begin position="174"/>
        <end position="260"/>
    </location>
</feature>
<feature type="compositionally biased region" description="Polar residues" evidence="4">
    <location>
        <begin position="39"/>
        <end position="52"/>
    </location>
</feature>
<accession>G0NK36</accession>
<evidence type="ECO:0000256" key="4">
    <source>
        <dbReference type="SAM" id="MobiDB-lite"/>
    </source>
</evidence>
<keyword evidence="7" id="KW-1185">Reference proteome</keyword>
<feature type="region of interest" description="Disordered" evidence="4">
    <location>
        <begin position="1"/>
        <end position="90"/>
    </location>
</feature>
<evidence type="ECO:0000256" key="2">
    <source>
        <dbReference type="ARBA" id="ARBA00022490"/>
    </source>
</evidence>
<dbReference type="Pfam" id="PF13925">
    <property type="entry name" value="Katanin_con80"/>
    <property type="match status" value="1"/>
</dbReference>
<gene>
    <name evidence="6" type="ORF">CAEBREN_23782</name>
</gene>
<dbReference type="OMA" id="AKRENKC"/>
<keyword evidence="3" id="KW-0206">Cytoskeleton</keyword>